<dbReference type="AlphaFoldDB" id="A0A1B9GEX7"/>
<dbReference type="Proteomes" id="UP000092730">
    <property type="component" value="Chromosome 1"/>
</dbReference>
<keyword evidence="1" id="KW-0732">Signal</keyword>
<sequence>MLFQSSILLLLSLSTLPSLSLCSEVDSPAHAHAHVHLHVHPRINVPPPAPVPGVVSVLKQATRDQIIARFNRASKRAAPSPTPPPETVSSVSLIYGLYFSGSGVIETDNNPGNSGGPDRPPVTITIPGTTPQNTAIQQCADQSQSLPDEYYQFQIYFDQPATGDGVWVCTSYYNQNNDPGYFNVQRASASPVYGYSRIN</sequence>
<feature type="chain" id="PRO_5042335034" description="Ubiquitin 3 binding protein But2 C-terminal domain-containing protein" evidence="1">
    <location>
        <begin position="23"/>
        <end position="199"/>
    </location>
</feature>
<protein>
    <recommendedName>
        <fullName evidence="5">Ubiquitin 3 binding protein But2 C-terminal domain-containing protein</fullName>
    </recommendedName>
</protein>
<reference evidence="2" key="3">
    <citation type="submission" date="2014-01" db="EMBL/GenBank/DDBJ databases">
        <title>Evolution of pathogenesis and genome organization in the Tremellales.</title>
        <authorList>
            <person name="Cuomo C."/>
            <person name="Litvintseva A."/>
            <person name="Heitman J."/>
            <person name="Chen Y."/>
            <person name="Sun S."/>
            <person name="Springer D."/>
            <person name="Dromer F."/>
            <person name="Young S."/>
            <person name="Zeng Q."/>
            <person name="Chapman S."/>
            <person name="Gujja S."/>
            <person name="Saif S."/>
            <person name="Birren B."/>
        </authorList>
    </citation>
    <scope>NUCLEOTIDE SEQUENCE</scope>
    <source>
        <strain evidence="2">CBS 10118</strain>
    </source>
</reference>
<gene>
    <name evidence="2" type="ORF">I302_01038</name>
    <name evidence="3" type="ORF">I302_102345</name>
</gene>
<dbReference type="OrthoDB" id="2564859at2759"/>
<dbReference type="KEGG" id="kbi:30205437"/>
<reference evidence="3" key="2">
    <citation type="submission" date="2013-07" db="EMBL/GenBank/DDBJ databases">
        <authorList>
            <consortium name="The Broad Institute Genome Sequencing Platform"/>
            <person name="Cuomo C."/>
            <person name="Litvintseva A."/>
            <person name="Chen Y."/>
            <person name="Heitman J."/>
            <person name="Sun S."/>
            <person name="Springer D."/>
            <person name="Dromer F."/>
            <person name="Young S.K."/>
            <person name="Zeng Q."/>
            <person name="Gargeya S."/>
            <person name="Fitzgerald M."/>
            <person name="Abouelleil A."/>
            <person name="Alvarado L."/>
            <person name="Berlin A.M."/>
            <person name="Chapman S.B."/>
            <person name="Dewar J."/>
            <person name="Goldberg J."/>
            <person name="Griggs A."/>
            <person name="Gujja S."/>
            <person name="Hansen M."/>
            <person name="Howarth C."/>
            <person name="Imamovic A."/>
            <person name="Larimer J."/>
            <person name="McCowan C."/>
            <person name="Murphy C."/>
            <person name="Pearson M."/>
            <person name="Priest M."/>
            <person name="Roberts A."/>
            <person name="Saif S."/>
            <person name="Shea T."/>
            <person name="Sykes S."/>
            <person name="Wortman J."/>
            <person name="Nusbaum C."/>
            <person name="Birren B."/>
        </authorList>
    </citation>
    <scope>NUCLEOTIDE SEQUENCE</scope>
    <source>
        <strain evidence="3">CBS 10118</strain>
    </source>
</reference>
<evidence type="ECO:0008006" key="5">
    <source>
        <dbReference type="Google" id="ProtNLM"/>
    </source>
</evidence>
<reference evidence="2" key="1">
    <citation type="submission" date="2013-07" db="EMBL/GenBank/DDBJ databases">
        <title>The Genome Sequence of Cryptococcus bestiolae CBS10118.</title>
        <authorList>
            <consortium name="The Broad Institute Genome Sequencing Platform"/>
            <person name="Cuomo C."/>
            <person name="Litvintseva A."/>
            <person name="Chen Y."/>
            <person name="Heitman J."/>
            <person name="Sun S."/>
            <person name="Springer D."/>
            <person name="Dromer F."/>
            <person name="Young S.K."/>
            <person name="Zeng Q."/>
            <person name="Gargeya S."/>
            <person name="Fitzgerald M."/>
            <person name="Abouelleil A."/>
            <person name="Alvarado L."/>
            <person name="Berlin A.M."/>
            <person name="Chapman S.B."/>
            <person name="Dewar J."/>
            <person name="Goldberg J."/>
            <person name="Griggs A."/>
            <person name="Gujja S."/>
            <person name="Hansen M."/>
            <person name="Howarth C."/>
            <person name="Imamovic A."/>
            <person name="Larimer J."/>
            <person name="McCowan C."/>
            <person name="Murphy C."/>
            <person name="Pearson M."/>
            <person name="Priest M."/>
            <person name="Roberts A."/>
            <person name="Saif S."/>
            <person name="Shea T."/>
            <person name="Sykes S."/>
            <person name="Wortman J."/>
            <person name="Nusbaum C."/>
            <person name="Birren B."/>
        </authorList>
    </citation>
    <scope>NUCLEOTIDE SEQUENCE [LARGE SCALE GENOMIC DNA]</scope>
    <source>
        <strain evidence="2">CBS 10118</strain>
    </source>
</reference>
<reference evidence="3" key="4">
    <citation type="submission" date="2024-02" db="EMBL/GenBank/DDBJ databases">
        <title>Comparative genomics of Cryptococcus and Kwoniella reveals pathogenesis evolution and contrasting modes of karyotype evolution via chromosome fusion or intercentromeric recombination.</title>
        <authorList>
            <person name="Coelho M.A."/>
            <person name="David-Palma M."/>
            <person name="Shea T."/>
            <person name="Bowers K."/>
            <person name="McGinley-Smith S."/>
            <person name="Mohammad A.W."/>
            <person name="Gnirke A."/>
            <person name="Yurkov A.M."/>
            <person name="Nowrousian M."/>
            <person name="Sun S."/>
            <person name="Cuomo C.A."/>
            <person name="Heitman J."/>
        </authorList>
    </citation>
    <scope>NUCLEOTIDE SEQUENCE</scope>
    <source>
        <strain evidence="3">CBS 10118</strain>
    </source>
</reference>
<organism evidence="2">
    <name type="scientific">Kwoniella bestiolae CBS 10118</name>
    <dbReference type="NCBI Taxonomy" id="1296100"/>
    <lineage>
        <taxon>Eukaryota</taxon>
        <taxon>Fungi</taxon>
        <taxon>Dikarya</taxon>
        <taxon>Basidiomycota</taxon>
        <taxon>Agaricomycotina</taxon>
        <taxon>Tremellomycetes</taxon>
        <taxon>Tremellales</taxon>
        <taxon>Cryptococcaceae</taxon>
        <taxon>Kwoniella</taxon>
    </lineage>
</organism>
<name>A0A1B9GEX7_9TREE</name>
<keyword evidence="4" id="KW-1185">Reference proteome</keyword>
<dbReference type="EMBL" id="CP144541">
    <property type="protein sequence ID" value="WVW80365.1"/>
    <property type="molecule type" value="Genomic_DNA"/>
</dbReference>
<dbReference type="EMBL" id="KI894018">
    <property type="protein sequence ID" value="OCF29531.1"/>
    <property type="molecule type" value="Genomic_DNA"/>
</dbReference>
<evidence type="ECO:0000313" key="4">
    <source>
        <dbReference type="Proteomes" id="UP000092730"/>
    </source>
</evidence>
<dbReference type="RefSeq" id="XP_019050601.1">
    <property type="nucleotide sequence ID" value="XM_019187723.1"/>
</dbReference>
<evidence type="ECO:0000256" key="1">
    <source>
        <dbReference type="SAM" id="SignalP"/>
    </source>
</evidence>
<feature type="signal peptide" evidence="1">
    <location>
        <begin position="1"/>
        <end position="22"/>
    </location>
</feature>
<dbReference type="GeneID" id="30205437"/>
<accession>A0A1B9GEX7</accession>
<evidence type="ECO:0000313" key="2">
    <source>
        <dbReference type="EMBL" id="OCF29531.1"/>
    </source>
</evidence>
<dbReference type="VEuPathDB" id="FungiDB:I302_01038"/>
<proteinExistence type="predicted"/>
<evidence type="ECO:0000313" key="3">
    <source>
        <dbReference type="EMBL" id="WVW80365.1"/>
    </source>
</evidence>